<evidence type="ECO:0000256" key="3">
    <source>
        <dbReference type="ARBA" id="ARBA00023274"/>
    </source>
</evidence>
<dbReference type="InterPro" id="IPR001854">
    <property type="entry name" value="Ribosomal_uL29"/>
</dbReference>
<dbReference type="GO" id="GO:0003735">
    <property type="term" value="F:structural constituent of ribosome"/>
    <property type="evidence" value="ECO:0007669"/>
    <property type="project" value="InterPro"/>
</dbReference>
<dbReference type="GO" id="GO:0006412">
    <property type="term" value="P:translation"/>
    <property type="evidence" value="ECO:0007669"/>
    <property type="project" value="UniProtKB-UniRule"/>
</dbReference>
<comment type="similarity">
    <text evidence="1 5">Belongs to the universal ribosomal protein uL29 family.</text>
</comment>
<sequence length="62" mass="7144">MSKNIAKNLSEQELRKMLDDLKAKLMQLSFDLADKKLKDTSQIGKAKKEIARILTELKLKKI</sequence>
<evidence type="ECO:0000256" key="4">
    <source>
        <dbReference type="ARBA" id="ARBA00035204"/>
    </source>
</evidence>
<keyword evidence="2 5" id="KW-0689">Ribosomal protein</keyword>
<accession>A0A837HPE1</accession>
<dbReference type="EMBL" id="LBWL01000027">
    <property type="protein sequence ID" value="KKR07327.1"/>
    <property type="molecule type" value="Genomic_DNA"/>
</dbReference>
<proteinExistence type="inferred from homology"/>
<evidence type="ECO:0000313" key="7">
    <source>
        <dbReference type="Proteomes" id="UP000033996"/>
    </source>
</evidence>
<organism evidence="6 7">
    <name type="scientific">Candidatus Yanofskybacteria bacterium GW2011_GWD1_39_16</name>
    <dbReference type="NCBI Taxonomy" id="1619030"/>
    <lineage>
        <taxon>Bacteria</taxon>
        <taxon>Candidatus Yanofskyibacteriota</taxon>
    </lineage>
</organism>
<dbReference type="Pfam" id="PF00831">
    <property type="entry name" value="Ribosomal_L29"/>
    <property type="match status" value="1"/>
</dbReference>
<dbReference type="InterPro" id="IPR036049">
    <property type="entry name" value="Ribosomal_uL29_sf"/>
</dbReference>
<evidence type="ECO:0000256" key="2">
    <source>
        <dbReference type="ARBA" id="ARBA00022980"/>
    </source>
</evidence>
<dbReference type="SUPFAM" id="SSF46561">
    <property type="entry name" value="Ribosomal protein L29 (L29p)"/>
    <property type="match status" value="1"/>
</dbReference>
<comment type="caution">
    <text evidence="6">The sequence shown here is derived from an EMBL/GenBank/DDBJ whole genome shotgun (WGS) entry which is preliminary data.</text>
</comment>
<reference evidence="6 7" key="1">
    <citation type="journal article" date="2015" name="Nature">
        <title>rRNA introns, odd ribosomes, and small enigmatic genomes across a large radiation of phyla.</title>
        <authorList>
            <person name="Brown C.T."/>
            <person name="Hug L.A."/>
            <person name="Thomas B.C."/>
            <person name="Sharon I."/>
            <person name="Castelle C.J."/>
            <person name="Singh A."/>
            <person name="Wilkins M.J."/>
            <person name="Williams K.H."/>
            <person name="Banfield J.F."/>
        </authorList>
    </citation>
    <scope>NUCLEOTIDE SEQUENCE [LARGE SCALE GENOMIC DNA]</scope>
</reference>
<dbReference type="GO" id="GO:1990904">
    <property type="term" value="C:ribonucleoprotein complex"/>
    <property type="evidence" value="ECO:0007669"/>
    <property type="project" value="UniProtKB-KW"/>
</dbReference>
<evidence type="ECO:0000256" key="5">
    <source>
        <dbReference type="HAMAP-Rule" id="MF_00374"/>
    </source>
</evidence>
<evidence type="ECO:0000256" key="1">
    <source>
        <dbReference type="ARBA" id="ARBA00009254"/>
    </source>
</evidence>
<dbReference type="Proteomes" id="UP000033996">
    <property type="component" value="Unassembled WGS sequence"/>
</dbReference>
<keyword evidence="3 5" id="KW-0687">Ribonucleoprotein</keyword>
<dbReference type="AlphaFoldDB" id="A0A837HPE1"/>
<evidence type="ECO:0000313" key="6">
    <source>
        <dbReference type="EMBL" id="KKR07327.1"/>
    </source>
</evidence>
<name>A0A837HPE1_9BACT</name>
<dbReference type="GO" id="GO:0005840">
    <property type="term" value="C:ribosome"/>
    <property type="evidence" value="ECO:0007669"/>
    <property type="project" value="UniProtKB-KW"/>
</dbReference>
<gene>
    <name evidence="5" type="primary">rpmC</name>
    <name evidence="6" type="ORF">UT35_C0027G0003</name>
</gene>
<dbReference type="Gene3D" id="1.10.287.310">
    <property type="match status" value="1"/>
</dbReference>
<protein>
    <recommendedName>
        <fullName evidence="4 5">Large ribosomal subunit protein uL29</fullName>
    </recommendedName>
</protein>
<dbReference type="NCBIfam" id="TIGR00012">
    <property type="entry name" value="L29"/>
    <property type="match status" value="1"/>
</dbReference>
<dbReference type="HAMAP" id="MF_00374">
    <property type="entry name" value="Ribosomal_uL29"/>
    <property type="match status" value="1"/>
</dbReference>